<evidence type="ECO:0000313" key="4">
    <source>
        <dbReference type="Proteomes" id="UP001385951"/>
    </source>
</evidence>
<dbReference type="AlphaFoldDB" id="A0AAW0G8Y5"/>
<name>A0AAW0G8Y5_9APHY</name>
<sequence length="366" mass="40304">MASMQNVSTPIVNPFTPLAFIPPDLASQFVIVTYMLAATVGVWFWDVVMSMPEEIRMCVGRKLTLTDIVYFSARITTGGFVIPAFILAGAPLDNCQAVIVASCWFGAFALPLNSSLFLLRIRAVFYNSKVVKWVFGLLWLSTLSAFVAPFTAVATHIGPTKACVVVKVTDFSAAGFFATGIFDTLVFLAISSKTLLDTPASGWKARFKLFFRGGRMSPIYRTVLQTGQLYYLVTVSVNILILAILFSSSISPVFKALGNVANVVLQNCMACKVFRILRLDTTSEHFESTRSQMVFMRPQGHRPTRESMFLSGPSNHITRSLNPSRIRGKEIVDLELAVNESGPSSSLPGSTSTLREEREIVIPRKE</sequence>
<organism evidence="3 4">
    <name type="scientific">Cerrena zonata</name>
    <dbReference type="NCBI Taxonomy" id="2478898"/>
    <lineage>
        <taxon>Eukaryota</taxon>
        <taxon>Fungi</taxon>
        <taxon>Dikarya</taxon>
        <taxon>Basidiomycota</taxon>
        <taxon>Agaricomycotina</taxon>
        <taxon>Agaricomycetes</taxon>
        <taxon>Polyporales</taxon>
        <taxon>Cerrenaceae</taxon>
        <taxon>Cerrena</taxon>
    </lineage>
</organism>
<evidence type="ECO:0000256" key="1">
    <source>
        <dbReference type="SAM" id="MobiDB-lite"/>
    </source>
</evidence>
<feature type="transmembrane region" description="Helical" evidence="2">
    <location>
        <begin position="229"/>
        <end position="250"/>
    </location>
</feature>
<dbReference type="EMBL" id="JASBNA010000007">
    <property type="protein sequence ID" value="KAK7689880.1"/>
    <property type="molecule type" value="Genomic_DNA"/>
</dbReference>
<gene>
    <name evidence="3" type="ORF">QCA50_006519</name>
</gene>
<feature type="region of interest" description="Disordered" evidence="1">
    <location>
        <begin position="340"/>
        <end position="366"/>
    </location>
</feature>
<accession>A0AAW0G8Y5</accession>
<feature type="compositionally biased region" description="Low complexity" evidence="1">
    <location>
        <begin position="341"/>
        <end position="353"/>
    </location>
</feature>
<feature type="transmembrane region" description="Helical" evidence="2">
    <location>
        <begin position="25"/>
        <end position="48"/>
    </location>
</feature>
<dbReference type="Proteomes" id="UP001385951">
    <property type="component" value="Unassembled WGS sequence"/>
</dbReference>
<evidence type="ECO:0008006" key="5">
    <source>
        <dbReference type="Google" id="ProtNLM"/>
    </source>
</evidence>
<protein>
    <recommendedName>
        <fullName evidence="5">Transmembrane protein</fullName>
    </recommendedName>
</protein>
<feature type="transmembrane region" description="Helical" evidence="2">
    <location>
        <begin position="96"/>
        <end position="118"/>
    </location>
</feature>
<keyword evidence="4" id="KW-1185">Reference proteome</keyword>
<proteinExistence type="predicted"/>
<evidence type="ECO:0000313" key="3">
    <source>
        <dbReference type="EMBL" id="KAK7689880.1"/>
    </source>
</evidence>
<feature type="transmembrane region" description="Helical" evidence="2">
    <location>
        <begin position="130"/>
        <end position="151"/>
    </location>
</feature>
<comment type="caution">
    <text evidence="3">The sequence shown here is derived from an EMBL/GenBank/DDBJ whole genome shotgun (WGS) entry which is preliminary data.</text>
</comment>
<evidence type="ECO:0000256" key="2">
    <source>
        <dbReference type="SAM" id="Phobius"/>
    </source>
</evidence>
<keyword evidence="2" id="KW-1133">Transmembrane helix</keyword>
<reference evidence="3 4" key="1">
    <citation type="submission" date="2022-09" db="EMBL/GenBank/DDBJ databases">
        <authorList>
            <person name="Palmer J.M."/>
        </authorList>
    </citation>
    <scope>NUCLEOTIDE SEQUENCE [LARGE SCALE GENOMIC DNA]</scope>
    <source>
        <strain evidence="3 4">DSM 7382</strain>
    </source>
</reference>
<keyword evidence="2" id="KW-0812">Transmembrane</keyword>
<feature type="transmembrane region" description="Helical" evidence="2">
    <location>
        <begin position="68"/>
        <end position="90"/>
    </location>
</feature>
<feature type="compositionally biased region" description="Basic and acidic residues" evidence="1">
    <location>
        <begin position="354"/>
        <end position="366"/>
    </location>
</feature>
<feature type="transmembrane region" description="Helical" evidence="2">
    <location>
        <begin position="171"/>
        <end position="190"/>
    </location>
</feature>
<keyword evidence="2" id="KW-0472">Membrane</keyword>